<feature type="transmembrane region" description="Helical" evidence="6">
    <location>
        <begin position="125"/>
        <end position="142"/>
    </location>
</feature>
<keyword evidence="2 6" id="KW-0812">Transmembrane</keyword>
<dbReference type="OMA" id="FFYRFCT"/>
<dbReference type="Pfam" id="PF07690">
    <property type="entry name" value="MFS_1"/>
    <property type="match status" value="1"/>
</dbReference>
<dbReference type="PANTHER" id="PTHR23507:SF1">
    <property type="entry name" value="FI18259P1-RELATED"/>
    <property type="match status" value="1"/>
</dbReference>
<dbReference type="HOGENOM" id="CLU_013756_2_1_1"/>
<keyword evidence="4 6" id="KW-0472">Membrane</keyword>
<feature type="transmembrane region" description="Helical" evidence="6">
    <location>
        <begin position="360"/>
        <end position="389"/>
    </location>
</feature>
<proteinExistence type="predicted"/>
<dbReference type="SUPFAM" id="SSF103473">
    <property type="entry name" value="MFS general substrate transporter"/>
    <property type="match status" value="1"/>
</dbReference>
<feature type="transmembrane region" description="Helical" evidence="6">
    <location>
        <begin position="52"/>
        <end position="72"/>
    </location>
</feature>
<protein>
    <submittedName>
        <fullName evidence="8">MFS transporter, putative</fullName>
    </submittedName>
</protein>
<evidence type="ECO:0000256" key="5">
    <source>
        <dbReference type="SAM" id="MobiDB-lite"/>
    </source>
</evidence>
<evidence type="ECO:0000313" key="8">
    <source>
        <dbReference type="EMBL" id="EAW08898.1"/>
    </source>
</evidence>
<comment type="subcellular location">
    <subcellularLocation>
        <location evidence="1">Membrane</location>
        <topology evidence="1">Multi-pass membrane protein</topology>
    </subcellularLocation>
</comment>
<feature type="region of interest" description="Disordered" evidence="5">
    <location>
        <begin position="1"/>
        <end position="45"/>
    </location>
</feature>
<dbReference type="EMBL" id="DS027058">
    <property type="protein sequence ID" value="EAW08898.1"/>
    <property type="molecule type" value="Genomic_DNA"/>
</dbReference>
<dbReference type="PANTHER" id="PTHR23507">
    <property type="entry name" value="ZGC:174356"/>
    <property type="match status" value="1"/>
</dbReference>
<feature type="transmembrane region" description="Helical" evidence="6">
    <location>
        <begin position="151"/>
        <end position="176"/>
    </location>
</feature>
<dbReference type="Proteomes" id="UP000006701">
    <property type="component" value="Unassembled WGS sequence"/>
</dbReference>
<dbReference type="AlphaFoldDB" id="A1CMW1"/>
<evidence type="ECO:0000256" key="1">
    <source>
        <dbReference type="ARBA" id="ARBA00004141"/>
    </source>
</evidence>
<evidence type="ECO:0000256" key="2">
    <source>
        <dbReference type="ARBA" id="ARBA00022692"/>
    </source>
</evidence>
<dbReference type="InterPro" id="IPR011701">
    <property type="entry name" value="MFS"/>
</dbReference>
<dbReference type="Gene3D" id="1.20.1250.20">
    <property type="entry name" value="MFS general substrate transporter like domains"/>
    <property type="match status" value="1"/>
</dbReference>
<dbReference type="InterPro" id="IPR036259">
    <property type="entry name" value="MFS_trans_sf"/>
</dbReference>
<keyword evidence="9" id="KW-1185">Reference proteome</keyword>
<feature type="compositionally biased region" description="Polar residues" evidence="5">
    <location>
        <begin position="283"/>
        <end position="294"/>
    </location>
</feature>
<feature type="region of interest" description="Disordered" evidence="5">
    <location>
        <begin position="274"/>
        <end position="294"/>
    </location>
</feature>
<keyword evidence="3 6" id="KW-1133">Transmembrane helix</keyword>
<feature type="transmembrane region" description="Helical" evidence="6">
    <location>
        <begin position="182"/>
        <end position="205"/>
    </location>
</feature>
<evidence type="ECO:0000256" key="4">
    <source>
        <dbReference type="ARBA" id="ARBA00023136"/>
    </source>
</evidence>
<evidence type="ECO:0000256" key="6">
    <source>
        <dbReference type="SAM" id="Phobius"/>
    </source>
</evidence>
<dbReference type="GO" id="GO:0016020">
    <property type="term" value="C:membrane"/>
    <property type="evidence" value="ECO:0007669"/>
    <property type="project" value="UniProtKB-SubCell"/>
</dbReference>
<dbReference type="GO" id="GO:0022857">
    <property type="term" value="F:transmembrane transporter activity"/>
    <property type="evidence" value="ECO:0007669"/>
    <property type="project" value="InterPro"/>
</dbReference>
<dbReference type="InterPro" id="IPR020846">
    <property type="entry name" value="MFS_dom"/>
</dbReference>
<gene>
    <name evidence="8" type="ORF">ACLA_098400</name>
</gene>
<evidence type="ECO:0000313" key="9">
    <source>
        <dbReference type="Proteomes" id="UP000006701"/>
    </source>
</evidence>
<dbReference type="KEGG" id="act:ACLA_098400"/>
<feature type="transmembrane region" description="Helical" evidence="6">
    <location>
        <begin position="495"/>
        <end position="514"/>
    </location>
</feature>
<organism evidence="8 9">
    <name type="scientific">Aspergillus clavatus (strain ATCC 1007 / CBS 513.65 / DSM 816 / NCTC 3887 / NRRL 1 / QM 1276 / 107)</name>
    <dbReference type="NCBI Taxonomy" id="344612"/>
    <lineage>
        <taxon>Eukaryota</taxon>
        <taxon>Fungi</taxon>
        <taxon>Dikarya</taxon>
        <taxon>Ascomycota</taxon>
        <taxon>Pezizomycotina</taxon>
        <taxon>Eurotiomycetes</taxon>
        <taxon>Eurotiomycetidae</taxon>
        <taxon>Eurotiales</taxon>
        <taxon>Aspergillaceae</taxon>
        <taxon>Aspergillus</taxon>
        <taxon>Aspergillus subgen. Fumigati</taxon>
    </lineage>
</organism>
<feature type="transmembrane region" description="Helical" evidence="6">
    <location>
        <begin position="409"/>
        <end position="434"/>
    </location>
</feature>
<dbReference type="PROSITE" id="PS50850">
    <property type="entry name" value="MFS"/>
    <property type="match status" value="1"/>
</dbReference>
<evidence type="ECO:0000256" key="3">
    <source>
        <dbReference type="ARBA" id="ARBA00022989"/>
    </source>
</evidence>
<dbReference type="RefSeq" id="XP_001270324.1">
    <property type="nucleotide sequence ID" value="XM_001270323.1"/>
</dbReference>
<feature type="domain" description="Major facilitator superfamily (MFS) profile" evidence="7">
    <location>
        <begin position="327"/>
        <end position="539"/>
    </location>
</feature>
<accession>A1CMW1</accession>
<dbReference type="GeneID" id="4702386"/>
<feature type="transmembrane region" description="Helical" evidence="6">
    <location>
        <begin position="246"/>
        <end position="266"/>
    </location>
</feature>
<dbReference type="eggNOG" id="ENOG502QWBF">
    <property type="taxonomic scope" value="Eukaryota"/>
</dbReference>
<feature type="transmembrane region" description="Helical" evidence="6">
    <location>
        <begin position="324"/>
        <end position="340"/>
    </location>
</feature>
<sequence length="539" mass="58263">MAVRSRSPASSILRDAHETDPLLNDRPGSIASSSADHGRSRPKAGGSARRRLHLFALCVLLLTIGDFGIFLVTVPQTRLYESIACYRYYETHEPSRIGPGGSVREQWCKIAPVQAEVAFVRGYEALFTAIPGVALAIPYGLLADRWGRKPVVLMSMIGILLSMTFTLVVCGLWQIFPLRLVWLSPIFTVLGGGAPVLFSMIWTMIADVMPENERATAFFQLMTGQYVAQITATPIASGLMETHGPWLPIQLGYICAFMALLIACLLKETAPPRDADAARNPTGDGSTTTQSETSVRALLESKSRRELQAHLAALWRRATAVLRHDAKVIVLLLTFFINAVEEPTQSLNLQYISERYGLSLARAGFVISIKSVATIVTYVALLPAASWLLQQRLGLSDTRKDMVLARGSIVVLSAGFFLVAWSPTVAMATVGFVLSTFGRGYGNIIRSVVTSLVPAQFTGRMYTMITVIETFGLLLSGPLLAALFRVGLNQGDVRWLGLPFMVAGGIGVIVAVVISCLDVSTPAGAGEAEEADDDSAIAR</sequence>
<dbReference type="OrthoDB" id="194139at2759"/>
<evidence type="ECO:0000259" key="7">
    <source>
        <dbReference type="PROSITE" id="PS50850"/>
    </source>
</evidence>
<feature type="transmembrane region" description="Helical" evidence="6">
    <location>
        <begin position="461"/>
        <end position="483"/>
    </location>
</feature>
<reference evidence="8 9" key="1">
    <citation type="journal article" date="2008" name="PLoS Genet.">
        <title>Genomic islands in the pathogenic filamentous fungus Aspergillus fumigatus.</title>
        <authorList>
            <person name="Fedorova N.D."/>
            <person name="Khaldi N."/>
            <person name="Joardar V.S."/>
            <person name="Maiti R."/>
            <person name="Amedeo P."/>
            <person name="Anderson M.J."/>
            <person name="Crabtree J."/>
            <person name="Silva J.C."/>
            <person name="Badger J.H."/>
            <person name="Albarraq A."/>
            <person name="Angiuoli S."/>
            <person name="Bussey H."/>
            <person name="Bowyer P."/>
            <person name="Cotty P.J."/>
            <person name="Dyer P.S."/>
            <person name="Egan A."/>
            <person name="Galens K."/>
            <person name="Fraser-Liggett C.M."/>
            <person name="Haas B.J."/>
            <person name="Inman J.M."/>
            <person name="Kent R."/>
            <person name="Lemieux S."/>
            <person name="Malavazi I."/>
            <person name="Orvis J."/>
            <person name="Roemer T."/>
            <person name="Ronning C.M."/>
            <person name="Sundaram J.P."/>
            <person name="Sutton G."/>
            <person name="Turner G."/>
            <person name="Venter J.C."/>
            <person name="White O.R."/>
            <person name="Whitty B.R."/>
            <person name="Youngman P."/>
            <person name="Wolfe K.H."/>
            <person name="Goldman G.H."/>
            <person name="Wortman J.R."/>
            <person name="Jiang B."/>
            <person name="Denning D.W."/>
            <person name="Nierman W.C."/>
        </authorList>
    </citation>
    <scope>NUCLEOTIDE SEQUENCE [LARGE SCALE GENOMIC DNA]</scope>
    <source>
        <strain evidence="9">ATCC 1007 / CBS 513.65 / DSM 816 / NCTC 3887 / NRRL 1</strain>
    </source>
</reference>
<name>A1CMW1_ASPCL</name>
<dbReference type="VEuPathDB" id="FungiDB:ACLA_098400"/>